<feature type="transmembrane region" description="Helical" evidence="1">
    <location>
        <begin position="134"/>
        <end position="155"/>
    </location>
</feature>
<proteinExistence type="predicted"/>
<evidence type="ECO:0008006" key="5">
    <source>
        <dbReference type="Google" id="ProtNLM"/>
    </source>
</evidence>
<keyword evidence="3" id="KW-0614">Plasmid</keyword>
<reference evidence="3 4" key="1">
    <citation type="submission" date="2018-01" db="EMBL/GenBank/DDBJ databases">
        <title>The whole genome sequencing and assembly of Halobacillus litoralis ERB031 strain.</title>
        <authorList>
            <person name="Lee S.-J."/>
            <person name="Park M.-K."/>
            <person name="Kim J.-Y."/>
            <person name="Lee Y.-J."/>
            <person name="Yi H."/>
            <person name="Bahn Y.-S."/>
            <person name="Kim J.F."/>
            <person name="Lee D.-W."/>
        </authorList>
    </citation>
    <scope>NUCLEOTIDE SEQUENCE [LARGE SCALE GENOMIC DNA]</scope>
    <source>
        <strain evidence="3 4">ERB 031</strain>
        <plasmid evidence="4">pldw-31</plasmid>
    </source>
</reference>
<evidence type="ECO:0000256" key="1">
    <source>
        <dbReference type="SAM" id="Phobius"/>
    </source>
</evidence>
<sequence>MGITKVLTILLLGTLALSLLPSYVSAETPLPFMKDRSENEVDKSGNSKFPYNLTEDLNEQAPVIEVMATTVLGIMFLIGVIMMVYALTTKTGMVLKRSTGILIGVPLFFITVRLFFILFFTTNGTNVTLLVTDILALLTSIGFYAAVGMVLIALIMRLFHKFLNHPEFYRWSKKLYIGAAGLTMLTAIVPLVIQNI</sequence>
<dbReference type="EMBL" id="CP026119">
    <property type="protein sequence ID" value="QAS54861.1"/>
    <property type="molecule type" value="Genomic_DNA"/>
</dbReference>
<keyword evidence="1" id="KW-1133">Transmembrane helix</keyword>
<name>A0A410MJH6_9BACI</name>
<protein>
    <recommendedName>
        <fullName evidence="5">Yip1 domain-containing protein</fullName>
    </recommendedName>
</protein>
<feature type="transmembrane region" description="Helical" evidence="1">
    <location>
        <begin position="66"/>
        <end position="88"/>
    </location>
</feature>
<evidence type="ECO:0000256" key="2">
    <source>
        <dbReference type="SAM" id="SignalP"/>
    </source>
</evidence>
<evidence type="ECO:0000313" key="4">
    <source>
        <dbReference type="Proteomes" id="UP000287756"/>
    </source>
</evidence>
<keyword evidence="1" id="KW-0812">Transmembrane</keyword>
<gene>
    <name evidence="3" type="ORF">HLI_21660</name>
</gene>
<keyword evidence="2" id="KW-0732">Signal</keyword>
<evidence type="ECO:0000313" key="3">
    <source>
        <dbReference type="EMBL" id="QAS54861.1"/>
    </source>
</evidence>
<feature type="transmembrane region" description="Helical" evidence="1">
    <location>
        <begin position="100"/>
        <end position="122"/>
    </location>
</feature>
<feature type="chain" id="PRO_5019096025" description="Yip1 domain-containing protein" evidence="2">
    <location>
        <begin position="27"/>
        <end position="196"/>
    </location>
</feature>
<dbReference type="Proteomes" id="UP000287756">
    <property type="component" value="Plasmid pLDW-31"/>
</dbReference>
<dbReference type="KEGG" id="hli:HLI_21660"/>
<geneLocation type="plasmid" evidence="4">
    <name>pldw-31</name>
</geneLocation>
<dbReference type="RefSeq" id="WP_128527089.1">
    <property type="nucleotide sequence ID" value="NZ_CP026119.1"/>
</dbReference>
<feature type="signal peptide" evidence="2">
    <location>
        <begin position="1"/>
        <end position="26"/>
    </location>
</feature>
<keyword evidence="1" id="KW-0472">Membrane</keyword>
<organism evidence="3 4">
    <name type="scientific">Halobacillus litoralis</name>
    <dbReference type="NCBI Taxonomy" id="45668"/>
    <lineage>
        <taxon>Bacteria</taxon>
        <taxon>Bacillati</taxon>
        <taxon>Bacillota</taxon>
        <taxon>Bacilli</taxon>
        <taxon>Bacillales</taxon>
        <taxon>Bacillaceae</taxon>
        <taxon>Halobacillus</taxon>
    </lineage>
</organism>
<dbReference type="AlphaFoldDB" id="A0A410MJH6"/>
<dbReference type="OrthoDB" id="2932504at2"/>
<feature type="transmembrane region" description="Helical" evidence="1">
    <location>
        <begin position="175"/>
        <end position="193"/>
    </location>
</feature>
<accession>A0A410MJH6</accession>